<reference evidence="1" key="1">
    <citation type="submission" date="2021-11" db="EMBL/GenBank/DDBJ databases">
        <authorList>
            <person name="Schell T."/>
        </authorList>
    </citation>
    <scope>NUCLEOTIDE SEQUENCE</scope>
    <source>
        <strain evidence="1">M5</strain>
    </source>
</reference>
<evidence type="ECO:0000313" key="2">
    <source>
        <dbReference type="Proteomes" id="UP000789390"/>
    </source>
</evidence>
<dbReference type="OrthoDB" id="6336382at2759"/>
<dbReference type="InterPro" id="IPR032675">
    <property type="entry name" value="LRR_dom_sf"/>
</dbReference>
<dbReference type="AlphaFoldDB" id="A0A8J2RXC5"/>
<dbReference type="Gene3D" id="3.80.10.10">
    <property type="entry name" value="Ribonuclease Inhibitor"/>
    <property type="match status" value="2"/>
</dbReference>
<proteinExistence type="predicted"/>
<protein>
    <submittedName>
        <fullName evidence="1">Uncharacterized protein</fullName>
    </submittedName>
</protein>
<sequence length="667" mass="76942">METNFDSLPVDIILHLFNYYLNEKDCLVFSLSGVSAKFSSLWGERRILSNQKCFFVTQGLLHRYISSWICPDNVTGFDTSHCYWLPGNFLLDVVTSMKNLNSLCIQDTKLNLSHLGQIFEKCHLIEKISISLSENDGDILEEMQEHKALMSKGFIKLTHIKILAFNAPYYIDSWLLILQLLSYCRNCVDLHLEVIYDSDEYLSYGAFGKEDYDDEFVSRVRDEFFPHLSWMANLKNFVILKRILKSTLGSISIPDKCIKALVNWVFSQYDMNYIERIWITEDVYGLLPDVMVSGKKLKSFCCSQLSQKIGKDAVQFGQLEHIGGVVLGHSGILPNLRYIHGYSIDAEGVDELCRTHPKLEHLHLRDERDHHSFYIEDDWMLNYLKTLVYSCSFPGKNILKTFLNATPNIEELHIGYSNDSALDSFCPDASDSDASDSDGPDPWTPTDYKSSVYIKRADCLKMIGLRCNRLTTLSLSAFCLFEGDFFETIFSGCPQLRNLHICGGLGYAKCLNNLCRSLPLAEKLRDFRLHWLQSEFEGVMPYQAVLNALLETKKLERIVLYEEMDMDPGEDGRNIPLESQELQDVLFKFVSDMPHLVCFCFVTAFKLEPGFLAKLKRKFDEFIMPMRPAFWYYVDQFLPRATDPTVPRIHFDQIVSPINYFEMPPDF</sequence>
<comment type="caution">
    <text evidence="1">The sequence shown here is derived from an EMBL/GenBank/DDBJ whole genome shotgun (WGS) entry which is preliminary data.</text>
</comment>
<keyword evidence="2" id="KW-1185">Reference proteome</keyword>
<accession>A0A8J2RXC5</accession>
<dbReference type="SUPFAM" id="SSF52047">
    <property type="entry name" value="RNI-like"/>
    <property type="match status" value="1"/>
</dbReference>
<evidence type="ECO:0000313" key="1">
    <source>
        <dbReference type="EMBL" id="CAH0104820.1"/>
    </source>
</evidence>
<name>A0A8J2RXC5_9CRUS</name>
<gene>
    <name evidence="1" type="ORF">DGAL_LOCUS7749</name>
</gene>
<dbReference type="Proteomes" id="UP000789390">
    <property type="component" value="Unassembled WGS sequence"/>
</dbReference>
<dbReference type="EMBL" id="CAKKLH010000157">
    <property type="protein sequence ID" value="CAH0104820.1"/>
    <property type="molecule type" value="Genomic_DNA"/>
</dbReference>
<organism evidence="1 2">
    <name type="scientific">Daphnia galeata</name>
    <dbReference type="NCBI Taxonomy" id="27404"/>
    <lineage>
        <taxon>Eukaryota</taxon>
        <taxon>Metazoa</taxon>
        <taxon>Ecdysozoa</taxon>
        <taxon>Arthropoda</taxon>
        <taxon>Crustacea</taxon>
        <taxon>Branchiopoda</taxon>
        <taxon>Diplostraca</taxon>
        <taxon>Cladocera</taxon>
        <taxon>Anomopoda</taxon>
        <taxon>Daphniidae</taxon>
        <taxon>Daphnia</taxon>
    </lineage>
</organism>